<feature type="transmembrane region" description="Helical" evidence="1">
    <location>
        <begin position="459"/>
        <end position="484"/>
    </location>
</feature>
<dbReference type="InterPro" id="IPR013783">
    <property type="entry name" value="Ig-like_fold"/>
</dbReference>
<feature type="domain" description="Ig-like" evidence="2">
    <location>
        <begin position="1"/>
        <end position="53"/>
    </location>
</feature>
<comment type="caution">
    <text evidence="3">The sequence shown here is derived from an EMBL/GenBank/DDBJ whole genome shotgun (WGS) entry which is preliminary data.</text>
</comment>
<gene>
    <name evidence="3" type="ORF">FQN60_012438</name>
</gene>
<evidence type="ECO:0000259" key="2">
    <source>
        <dbReference type="PROSITE" id="PS50835"/>
    </source>
</evidence>
<evidence type="ECO:0000313" key="3">
    <source>
        <dbReference type="EMBL" id="KAA8595303.1"/>
    </source>
</evidence>
<dbReference type="AlphaFoldDB" id="A0A5J5DQ26"/>
<dbReference type="SUPFAM" id="SSF48726">
    <property type="entry name" value="Immunoglobulin"/>
    <property type="match status" value="3"/>
</dbReference>
<dbReference type="InterPro" id="IPR036179">
    <property type="entry name" value="Ig-like_dom_sf"/>
</dbReference>
<protein>
    <recommendedName>
        <fullName evidence="2">Ig-like domain-containing protein</fullName>
    </recommendedName>
</protein>
<feature type="domain" description="Ig-like" evidence="2">
    <location>
        <begin position="59"/>
        <end position="151"/>
    </location>
</feature>
<dbReference type="Pfam" id="PF13895">
    <property type="entry name" value="Ig_2"/>
    <property type="match status" value="1"/>
</dbReference>
<keyword evidence="1" id="KW-0812">Transmembrane</keyword>
<organism evidence="3 4">
    <name type="scientific">Etheostoma spectabile</name>
    <name type="common">orangethroat darter</name>
    <dbReference type="NCBI Taxonomy" id="54343"/>
    <lineage>
        <taxon>Eukaryota</taxon>
        <taxon>Metazoa</taxon>
        <taxon>Chordata</taxon>
        <taxon>Craniata</taxon>
        <taxon>Vertebrata</taxon>
        <taxon>Euteleostomi</taxon>
        <taxon>Actinopterygii</taxon>
        <taxon>Neopterygii</taxon>
        <taxon>Teleostei</taxon>
        <taxon>Neoteleostei</taxon>
        <taxon>Acanthomorphata</taxon>
        <taxon>Eupercaria</taxon>
        <taxon>Perciformes</taxon>
        <taxon>Percoidei</taxon>
        <taxon>Percidae</taxon>
        <taxon>Etheostomatinae</taxon>
        <taxon>Etheostoma</taxon>
    </lineage>
</organism>
<dbReference type="Proteomes" id="UP000327493">
    <property type="component" value="Chromosome 2"/>
</dbReference>
<sequence>MKWYTVHRNGSETVQKELSADENRVTYNMSAESNFTLTIKDLRESDANVYCCRETPDDPELCWHNRTELHVADLQVKVIPATEGQAVTLMCSTSCPLTENPAGYDWYKNREILYQDWSPWYQQLVSSEKAVSYSCAIKGYKDLRAPQVSVDSVTSTCFSVTYAKGRMCSFKTTSVDEPCSITYPREVHFQMTNLKSYVILTCNTSCPMADRQTAYSWFWNRQLYGHCESQDMTVIGPSFDTISCAVKGHEDLRSDENCFDNRLCKKVNYVRRRICALEGSSVNISSEYSRHKWAVMNHFWNKGKQGDGQDALNLTEYAGRVEIHDNKKNYTILRINDLKTNDSAEYTFRLHKDDKEWKQSASPGVTLVVTGLRVTMTPSAVVTEGQRVTLSCTTSCPLTDNTKYIWYLNRRPLTLTEKQDKHLVLDPVSSQHAGNYSCVVETPRNISSSEETLTVQPRIAVAIVNAVKLTFMLLFPPAVLLLYLKMRKKRTLTSAAEQNDKVQTGQMDEQYESIALTHMHPAAHTAPAKQQEDAVRYQLRF</sequence>
<dbReference type="Gene3D" id="2.60.40.10">
    <property type="entry name" value="Immunoglobulins"/>
    <property type="match status" value="4"/>
</dbReference>
<keyword evidence="4" id="KW-1185">Reference proteome</keyword>
<accession>A0A5J5DQ26</accession>
<name>A0A5J5DQ26_9PERO</name>
<dbReference type="InterPro" id="IPR007110">
    <property type="entry name" value="Ig-like_dom"/>
</dbReference>
<evidence type="ECO:0000256" key="1">
    <source>
        <dbReference type="SAM" id="Phobius"/>
    </source>
</evidence>
<keyword evidence="1" id="KW-0472">Membrane</keyword>
<dbReference type="PANTHER" id="PTHR46013">
    <property type="entry name" value="VASCULAR CELL ADHESION MOLECULE 1"/>
    <property type="match status" value="1"/>
</dbReference>
<evidence type="ECO:0000313" key="4">
    <source>
        <dbReference type="Proteomes" id="UP000327493"/>
    </source>
</evidence>
<dbReference type="PANTHER" id="PTHR46013:SF4">
    <property type="entry name" value="B-CELL RECEPTOR CD22-RELATED"/>
    <property type="match status" value="1"/>
</dbReference>
<dbReference type="SMART" id="SM00409">
    <property type="entry name" value="IG"/>
    <property type="match status" value="4"/>
</dbReference>
<proteinExistence type="predicted"/>
<dbReference type="InterPro" id="IPR003599">
    <property type="entry name" value="Ig_sub"/>
</dbReference>
<reference evidence="3 4" key="1">
    <citation type="submission" date="2019-08" db="EMBL/GenBank/DDBJ databases">
        <title>A chromosome-level genome assembly, high-density linkage maps, and genome scans reveal the genomic architecture of hybrid incompatibilities underlying speciation via character displacement in darters (Percidae: Etheostominae).</title>
        <authorList>
            <person name="Moran R.L."/>
            <person name="Catchen J.M."/>
            <person name="Fuller R.C."/>
        </authorList>
    </citation>
    <scope>NUCLEOTIDE SEQUENCE [LARGE SCALE GENOMIC DNA]</scope>
    <source>
        <strain evidence="3">EspeVRDwgs_2016</strain>
        <tissue evidence="3">Muscle</tissue>
    </source>
</reference>
<keyword evidence="1" id="KW-1133">Transmembrane helix</keyword>
<dbReference type="PROSITE" id="PS50835">
    <property type="entry name" value="IG_LIKE"/>
    <property type="match status" value="3"/>
</dbReference>
<feature type="domain" description="Ig-like" evidence="2">
    <location>
        <begin position="363"/>
        <end position="454"/>
    </location>
</feature>
<dbReference type="EMBL" id="VOFY01000002">
    <property type="protein sequence ID" value="KAA8595303.1"/>
    <property type="molecule type" value="Genomic_DNA"/>
</dbReference>